<feature type="compositionally biased region" description="Basic and acidic residues" evidence="3">
    <location>
        <begin position="774"/>
        <end position="783"/>
    </location>
</feature>
<evidence type="ECO:0000259" key="5">
    <source>
        <dbReference type="Pfam" id="PF02791"/>
    </source>
</evidence>
<dbReference type="Pfam" id="PF02791">
    <property type="entry name" value="DDT"/>
    <property type="match status" value="1"/>
</dbReference>
<feature type="compositionally biased region" description="Basic and acidic residues" evidence="3">
    <location>
        <begin position="624"/>
        <end position="634"/>
    </location>
</feature>
<evidence type="ECO:0000256" key="3">
    <source>
        <dbReference type="SAM" id="MobiDB-lite"/>
    </source>
</evidence>
<organism evidence="7 8">
    <name type="scientific">Sesamum angolense</name>
    <dbReference type="NCBI Taxonomy" id="2727404"/>
    <lineage>
        <taxon>Eukaryota</taxon>
        <taxon>Viridiplantae</taxon>
        <taxon>Streptophyta</taxon>
        <taxon>Embryophyta</taxon>
        <taxon>Tracheophyta</taxon>
        <taxon>Spermatophyta</taxon>
        <taxon>Magnoliopsida</taxon>
        <taxon>eudicotyledons</taxon>
        <taxon>Gunneridae</taxon>
        <taxon>Pentapetalae</taxon>
        <taxon>asterids</taxon>
        <taxon>lamiids</taxon>
        <taxon>Lamiales</taxon>
        <taxon>Pedaliaceae</taxon>
        <taxon>Sesamum</taxon>
    </lineage>
</organism>
<dbReference type="Proteomes" id="UP001289374">
    <property type="component" value="Unassembled WGS sequence"/>
</dbReference>
<feature type="region of interest" description="Disordered" evidence="3">
    <location>
        <begin position="568"/>
        <end position="650"/>
    </location>
</feature>
<dbReference type="Pfam" id="PF15612">
    <property type="entry name" value="WHIM1"/>
    <property type="match status" value="1"/>
</dbReference>
<reference evidence="7" key="1">
    <citation type="submission" date="2020-06" db="EMBL/GenBank/DDBJ databases">
        <authorList>
            <person name="Li T."/>
            <person name="Hu X."/>
            <person name="Zhang T."/>
            <person name="Song X."/>
            <person name="Zhang H."/>
            <person name="Dai N."/>
            <person name="Sheng W."/>
            <person name="Hou X."/>
            <person name="Wei L."/>
        </authorList>
    </citation>
    <scope>NUCLEOTIDE SEQUENCE</scope>
    <source>
        <strain evidence="7">K16</strain>
        <tissue evidence="7">Leaf</tissue>
    </source>
</reference>
<feature type="region of interest" description="Disordered" evidence="3">
    <location>
        <begin position="199"/>
        <end position="230"/>
    </location>
</feature>
<dbReference type="InterPro" id="IPR018501">
    <property type="entry name" value="DDT_dom"/>
</dbReference>
<dbReference type="InterPro" id="IPR028942">
    <property type="entry name" value="WHIM1_dom"/>
</dbReference>
<keyword evidence="8" id="KW-1185">Reference proteome</keyword>
<dbReference type="AlphaFoldDB" id="A0AAE1WK29"/>
<comment type="subcellular location">
    <subcellularLocation>
        <location evidence="1">Nucleus</location>
    </subcellularLocation>
</comment>
<feature type="compositionally biased region" description="Acidic residues" evidence="3">
    <location>
        <begin position="205"/>
        <end position="225"/>
    </location>
</feature>
<evidence type="ECO:0000313" key="7">
    <source>
        <dbReference type="EMBL" id="KAK4394573.1"/>
    </source>
</evidence>
<dbReference type="PANTHER" id="PTHR14296:SF3">
    <property type="entry name" value="DIKAR, ISOFORM F"/>
    <property type="match status" value="1"/>
</dbReference>
<keyword evidence="2" id="KW-0539">Nucleus</keyword>
<feature type="domain" description="WHIM1" evidence="6">
    <location>
        <begin position="377"/>
        <end position="405"/>
    </location>
</feature>
<keyword evidence="4" id="KW-1133">Transmembrane helix</keyword>
<protein>
    <submittedName>
        <fullName evidence="7">DDT domain-containing protein DDR4</fullName>
    </submittedName>
</protein>
<feature type="transmembrane region" description="Helical" evidence="4">
    <location>
        <begin position="43"/>
        <end position="60"/>
    </location>
</feature>
<feature type="compositionally biased region" description="Acidic residues" evidence="3">
    <location>
        <begin position="691"/>
        <end position="714"/>
    </location>
</feature>
<feature type="compositionally biased region" description="Basic and acidic residues" evidence="3">
    <location>
        <begin position="734"/>
        <end position="744"/>
    </location>
</feature>
<dbReference type="EMBL" id="JACGWL010000009">
    <property type="protein sequence ID" value="KAK4394573.1"/>
    <property type="molecule type" value="Genomic_DNA"/>
</dbReference>
<evidence type="ECO:0000256" key="1">
    <source>
        <dbReference type="ARBA" id="ARBA00004123"/>
    </source>
</evidence>
<evidence type="ECO:0000256" key="4">
    <source>
        <dbReference type="SAM" id="Phobius"/>
    </source>
</evidence>
<evidence type="ECO:0000259" key="6">
    <source>
        <dbReference type="Pfam" id="PF15612"/>
    </source>
</evidence>
<feature type="domain" description="DDT" evidence="5">
    <location>
        <begin position="262"/>
        <end position="306"/>
    </location>
</feature>
<dbReference type="GO" id="GO:0031213">
    <property type="term" value="C:RSF complex"/>
    <property type="evidence" value="ECO:0007669"/>
    <property type="project" value="InterPro"/>
</dbReference>
<dbReference type="GO" id="GO:0006355">
    <property type="term" value="P:regulation of DNA-templated transcription"/>
    <property type="evidence" value="ECO:0007669"/>
    <property type="project" value="InterPro"/>
</dbReference>
<sequence length="878" mass="100881">MFRTGRVGRWEKVLIRDDKERYWAYRKPTWITWAEGPLSPIQVYNFLLFSIVVIILVALLKTPALLLPFCFDTSILGFTSMQALDLPCNPSLDAPAPDPPAMPEHNSPIDSPNHHSSKVPGNERTHVESNTKNENSVKNSSVSKNNDSNSVVVRRERPSRACTQRAAARMQAAAEAEAAMAEAERKKKKARKRERLAARLLREESGEEELEEDEVKEEENGEDDGSPSSRLQCSKIVTPLVGELEPSQLPRWNIRSMWQLASILNFLNVFRHLLNIKVEFSAEEFETALITPNSTLGDVHMPLLKVVPFNSYHYIIYYALSYIKFGKAIPPVTRMALSHSTWVTVLCRKLRDWWHWVAEGDLPIVASHGAEVEAYNSLDPGVRVVILKALCDIRVEQEDIRSYIEDSIKHGVRLSAFRKERIGGDSHGVSYWYEDDPIIGHRLYREIRKVEVKKGKGKSIPPIPHSSYQWEAVATNLDEFLNVSEKLFSSKNRTEVSVGKKLKNDMLPEIEKVHKRKEKLLKKQHRQALMLDSMMSIDGLGAGRSLRDRKPVTYTFDDYDRSINEALKVTKKKQPSPEPFERRDPFVKQEVSTNGRWGGPSQYSRHDSFSAPSPKSPEDDELNDDQKTDTLDRSNRRRQRPQRYSVKEYVEAVSDNEADFDSDDDIVGEVVYDDEYLRRRKQRRKTSSSSEGDEEYHWDEENTEEEEEEEDDDSLSTSVESDKPRRFKRLPGRTRRETKLRSVDDLQSGLRRSKRATRNRINYRQYEMSESETELMKPEKSNALDEYSDESDNAELSTGSQDSEENINKQEVHANEPPEERPEMVDKKQTNPPEQSNSREAAPDGFKQRRFLDLNELAPGSGFDDGPTSMRDEDTDDL</sequence>
<feature type="compositionally biased region" description="Basic and acidic residues" evidence="3">
    <location>
        <begin position="806"/>
        <end position="829"/>
    </location>
</feature>
<reference evidence="7" key="2">
    <citation type="journal article" date="2024" name="Plant">
        <title>Genomic evolution and insights into agronomic trait innovations of Sesamum species.</title>
        <authorList>
            <person name="Miao H."/>
            <person name="Wang L."/>
            <person name="Qu L."/>
            <person name="Liu H."/>
            <person name="Sun Y."/>
            <person name="Le M."/>
            <person name="Wang Q."/>
            <person name="Wei S."/>
            <person name="Zheng Y."/>
            <person name="Lin W."/>
            <person name="Duan Y."/>
            <person name="Cao H."/>
            <person name="Xiong S."/>
            <person name="Wang X."/>
            <person name="Wei L."/>
            <person name="Li C."/>
            <person name="Ma Q."/>
            <person name="Ju M."/>
            <person name="Zhao R."/>
            <person name="Li G."/>
            <person name="Mu C."/>
            <person name="Tian Q."/>
            <person name="Mei H."/>
            <person name="Zhang T."/>
            <person name="Gao T."/>
            <person name="Zhang H."/>
        </authorList>
    </citation>
    <scope>NUCLEOTIDE SEQUENCE</scope>
    <source>
        <strain evidence="7">K16</strain>
    </source>
</reference>
<proteinExistence type="predicted"/>
<feature type="compositionally biased region" description="Low complexity" evidence="3">
    <location>
        <begin position="132"/>
        <end position="152"/>
    </location>
</feature>
<evidence type="ECO:0000313" key="8">
    <source>
        <dbReference type="Proteomes" id="UP001289374"/>
    </source>
</evidence>
<feature type="compositionally biased region" description="Polar residues" evidence="3">
    <location>
        <begin position="830"/>
        <end position="839"/>
    </location>
</feature>
<dbReference type="PANTHER" id="PTHR14296">
    <property type="entry name" value="REMODELING AND SPACING FACTOR 1"/>
    <property type="match status" value="1"/>
</dbReference>
<gene>
    <name evidence="7" type="ORF">Sango_1611600</name>
</gene>
<keyword evidence="4" id="KW-0472">Membrane</keyword>
<comment type="caution">
    <text evidence="7">The sequence shown here is derived from an EMBL/GenBank/DDBJ whole genome shotgun (WGS) entry which is preliminary data.</text>
</comment>
<feature type="compositionally biased region" description="Basic and acidic residues" evidence="3">
    <location>
        <begin position="121"/>
        <end position="131"/>
    </location>
</feature>
<keyword evidence="4" id="KW-0812">Transmembrane</keyword>
<dbReference type="InterPro" id="IPR028938">
    <property type="entry name" value="Rsf1-like"/>
</dbReference>
<feature type="region of interest" description="Disordered" evidence="3">
    <location>
        <begin position="679"/>
        <end position="878"/>
    </location>
</feature>
<evidence type="ECO:0000256" key="2">
    <source>
        <dbReference type="ARBA" id="ARBA00023242"/>
    </source>
</evidence>
<name>A0AAE1WK29_9LAMI</name>
<feature type="region of interest" description="Disordered" evidence="3">
    <location>
        <begin position="90"/>
        <end position="168"/>
    </location>
</feature>
<accession>A0AAE1WK29</accession>